<protein>
    <submittedName>
        <fullName evidence="5">Raffinose/stachyose/melibiose transport system substrate-binding protein</fullName>
    </submittedName>
</protein>
<dbReference type="SUPFAM" id="SSF53850">
    <property type="entry name" value="Periplasmic binding protein-like II"/>
    <property type="match status" value="1"/>
</dbReference>
<comment type="similarity">
    <text evidence="1">Belongs to the bacterial solute-binding protein 1 family.</text>
</comment>
<evidence type="ECO:0000256" key="2">
    <source>
        <dbReference type="ARBA" id="ARBA00022448"/>
    </source>
</evidence>
<comment type="caution">
    <text evidence="5">The sequence shown here is derived from an EMBL/GenBank/DDBJ whole genome shotgun (WGS) entry which is preliminary data.</text>
</comment>
<dbReference type="InterPro" id="IPR006059">
    <property type="entry name" value="SBP"/>
</dbReference>
<evidence type="ECO:0000256" key="4">
    <source>
        <dbReference type="SAM" id="SignalP"/>
    </source>
</evidence>
<reference evidence="5 6" key="1">
    <citation type="submission" date="2023-07" db="EMBL/GenBank/DDBJ databases">
        <title>Genomic Encyclopedia of Type Strains, Phase IV (KMG-IV): sequencing the most valuable type-strain genomes for metagenomic binning, comparative biology and taxonomic classification.</title>
        <authorList>
            <person name="Goeker M."/>
        </authorList>
    </citation>
    <scope>NUCLEOTIDE SEQUENCE [LARGE SCALE GENOMIC DNA]</scope>
    <source>
        <strain evidence="5 6">DSM 27594</strain>
    </source>
</reference>
<dbReference type="Proteomes" id="UP001224122">
    <property type="component" value="Unassembled WGS sequence"/>
</dbReference>
<sequence>MSFKKYSFVAGVLSASLLLATACSSNSTSGNQNSGSKSGKVVVDIFQGKVEIADQLKALTDKYTKEHPNVTFNIETVGGGADGAAALKAKFASNKAPDIFTSQGYQDVITWKDKLEDLSDQPWVKDAYPNALKPMTLDGKIYGQPVNMEGYGFAYNKALFKKAGITELPKTFSELETAAKKLKDAGITPFSVGYAEWWVLANHGLNVPFAYEQSDDQNFISGLNSGTSKIAGNKYFDDYFKLLDLTIKYGNKNPLTTDYNTEVTQFAKGETAMIQQGNWIQPMLDKLTPNMDVGFIPLALTDDPAQADKLMVDVPSNWVVYNKAPEADKKAAKDFLNWMVSSEEGKTALVKDFKYIPAFKTIEAKAEDIGPLGAELQKYSQEGKTYTWQFMKYPDGAGQEFGATLQAYVGGQKSKNDAEKALDATWAKLKK</sequence>
<dbReference type="PROSITE" id="PS51257">
    <property type="entry name" value="PROKAR_LIPOPROTEIN"/>
    <property type="match status" value="1"/>
</dbReference>
<name>A0ABT9XR32_9BACI</name>
<keyword evidence="6" id="KW-1185">Reference proteome</keyword>
<evidence type="ECO:0000313" key="5">
    <source>
        <dbReference type="EMBL" id="MDQ0197993.1"/>
    </source>
</evidence>
<feature type="signal peptide" evidence="4">
    <location>
        <begin position="1"/>
        <end position="22"/>
    </location>
</feature>
<evidence type="ECO:0000256" key="3">
    <source>
        <dbReference type="ARBA" id="ARBA00022729"/>
    </source>
</evidence>
<keyword evidence="3 4" id="KW-0732">Signal</keyword>
<evidence type="ECO:0000313" key="6">
    <source>
        <dbReference type="Proteomes" id="UP001224122"/>
    </source>
</evidence>
<keyword evidence="2" id="KW-0813">Transport</keyword>
<gene>
    <name evidence="5" type="ORF">J2S10_001134</name>
</gene>
<feature type="chain" id="PRO_5047100012" evidence="4">
    <location>
        <begin position="23"/>
        <end position="431"/>
    </location>
</feature>
<dbReference type="EMBL" id="JAUSTW010000002">
    <property type="protein sequence ID" value="MDQ0197993.1"/>
    <property type="molecule type" value="Genomic_DNA"/>
</dbReference>
<organism evidence="5 6">
    <name type="scientific">Neobacillus ginsengisoli</name>
    <dbReference type="NCBI Taxonomy" id="904295"/>
    <lineage>
        <taxon>Bacteria</taxon>
        <taxon>Bacillati</taxon>
        <taxon>Bacillota</taxon>
        <taxon>Bacilli</taxon>
        <taxon>Bacillales</taxon>
        <taxon>Bacillaceae</taxon>
        <taxon>Neobacillus</taxon>
    </lineage>
</organism>
<dbReference type="Pfam" id="PF01547">
    <property type="entry name" value="SBP_bac_1"/>
    <property type="match status" value="1"/>
</dbReference>
<evidence type="ECO:0000256" key="1">
    <source>
        <dbReference type="ARBA" id="ARBA00008520"/>
    </source>
</evidence>
<proteinExistence type="inferred from homology"/>
<dbReference type="Gene3D" id="3.40.190.10">
    <property type="entry name" value="Periplasmic binding protein-like II"/>
    <property type="match status" value="2"/>
</dbReference>
<dbReference type="PANTHER" id="PTHR30061:SF50">
    <property type="entry name" value="MALTOSE_MALTODEXTRIN-BINDING PERIPLASMIC PROTEIN"/>
    <property type="match status" value="1"/>
</dbReference>
<dbReference type="RefSeq" id="WP_307405296.1">
    <property type="nucleotide sequence ID" value="NZ_JAUSTW010000002.1"/>
</dbReference>
<dbReference type="PANTHER" id="PTHR30061">
    <property type="entry name" value="MALTOSE-BINDING PERIPLASMIC PROTEIN"/>
    <property type="match status" value="1"/>
</dbReference>
<accession>A0ABT9XR32</accession>